<evidence type="ECO:0000256" key="5">
    <source>
        <dbReference type="SAM" id="Phobius"/>
    </source>
</evidence>
<accession>A0A1L9NX82</accession>
<feature type="transmembrane region" description="Helical" evidence="5">
    <location>
        <begin position="116"/>
        <end position="134"/>
    </location>
</feature>
<evidence type="ECO:0000256" key="2">
    <source>
        <dbReference type="ARBA" id="ARBA00022692"/>
    </source>
</evidence>
<feature type="domain" description="Ferric oxidoreductase" evidence="6">
    <location>
        <begin position="46"/>
        <end position="159"/>
    </location>
</feature>
<feature type="transmembrane region" description="Helical" evidence="5">
    <location>
        <begin position="9"/>
        <end position="27"/>
    </location>
</feature>
<dbReference type="RefSeq" id="WP_072630362.1">
    <property type="nucleotide sequence ID" value="NZ_MLCB01000126.1"/>
</dbReference>
<dbReference type="STRING" id="696762.PFRI_17910"/>
<protein>
    <submittedName>
        <fullName evidence="7">Ferric reductase like transmembrane component</fullName>
    </submittedName>
</protein>
<evidence type="ECO:0000313" key="8">
    <source>
        <dbReference type="Proteomes" id="UP000184514"/>
    </source>
</evidence>
<dbReference type="Proteomes" id="UP000184514">
    <property type="component" value="Unassembled WGS sequence"/>
</dbReference>
<keyword evidence="4 5" id="KW-0472">Membrane</keyword>
<name>A0A1L9NX82_9RHOB</name>
<dbReference type="OrthoDB" id="7917288at2"/>
<comment type="subcellular location">
    <subcellularLocation>
        <location evidence="1">Membrane</location>
        <topology evidence="1">Multi-pass membrane protein</topology>
    </subcellularLocation>
</comment>
<evidence type="ECO:0000256" key="4">
    <source>
        <dbReference type="ARBA" id="ARBA00023136"/>
    </source>
</evidence>
<sequence length="203" mass="22105">MQASHTKTLLIWIALGIAVLVPIVLSLNSPLLAWRDPVYIAAGLSGALALALLLFQPLLAIGALPRVGLLTGRRVHRWLGAGLTIFIVLHVAGLWVTSPPDVIDALLFRSPTSFSFWGVLAMWAVFGTALFASLRRILRIRPRIWVRVHSALALVIVGGTIAHALLIEGTMETISKVILCAYVGVTTLFALRKALRKPQKRQN</sequence>
<evidence type="ECO:0000256" key="1">
    <source>
        <dbReference type="ARBA" id="ARBA00004141"/>
    </source>
</evidence>
<dbReference type="GO" id="GO:0016020">
    <property type="term" value="C:membrane"/>
    <property type="evidence" value="ECO:0007669"/>
    <property type="project" value="UniProtKB-SubCell"/>
</dbReference>
<feature type="transmembrane region" description="Helical" evidence="5">
    <location>
        <begin position="173"/>
        <end position="191"/>
    </location>
</feature>
<dbReference type="AlphaFoldDB" id="A0A1L9NX82"/>
<proteinExistence type="predicted"/>
<feature type="transmembrane region" description="Helical" evidence="5">
    <location>
        <begin position="76"/>
        <end position="96"/>
    </location>
</feature>
<evidence type="ECO:0000256" key="3">
    <source>
        <dbReference type="ARBA" id="ARBA00022989"/>
    </source>
</evidence>
<comment type="caution">
    <text evidence="7">The sequence shown here is derived from an EMBL/GenBank/DDBJ whole genome shotgun (WGS) entry which is preliminary data.</text>
</comment>
<keyword evidence="8" id="KW-1185">Reference proteome</keyword>
<feature type="transmembrane region" description="Helical" evidence="5">
    <location>
        <begin position="146"/>
        <end position="167"/>
    </location>
</feature>
<dbReference type="EMBL" id="MLCB01000126">
    <property type="protein sequence ID" value="OJI93890.1"/>
    <property type="molecule type" value="Genomic_DNA"/>
</dbReference>
<feature type="transmembrane region" description="Helical" evidence="5">
    <location>
        <begin position="39"/>
        <end position="64"/>
    </location>
</feature>
<evidence type="ECO:0000313" key="7">
    <source>
        <dbReference type="EMBL" id="OJI93890.1"/>
    </source>
</evidence>
<dbReference type="InterPro" id="IPR013130">
    <property type="entry name" value="Fe3_Rdtase_TM_dom"/>
</dbReference>
<keyword evidence="3 5" id="KW-1133">Transmembrane helix</keyword>
<gene>
    <name evidence="7" type="ORF">PFRI_17910</name>
</gene>
<dbReference type="Pfam" id="PF01794">
    <property type="entry name" value="Ferric_reduct"/>
    <property type="match status" value="1"/>
</dbReference>
<organism evidence="7 8">
    <name type="scientific">Planktotalea frisia</name>
    <dbReference type="NCBI Taxonomy" id="696762"/>
    <lineage>
        <taxon>Bacteria</taxon>
        <taxon>Pseudomonadati</taxon>
        <taxon>Pseudomonadota</taxon>
        <taxon>Alphaproteobacteria</taxon>
        <taxon>Rhodobacterales</taxon>
        <taxon>Paracoccaceae</taxon>
        <taxon>Planktotalea</taxon>
    </lineage>
</organism>
<reference evidence="7 8" key="1">
    <citation type="submission" date="2016-10" db="EMBL/GenBank/DDBJ databases">
        <title>Genome sequence of Planktotalea frisia SH6-1.</title>
        <authorList>
            <person name="Poehlein A."/>
            <person name="Bakenhus I."/>
            <person name="Voget S."/>
            <person name="Brinkhoff T."/>
            <person name="Simon M."/>
        </authorList>
    </citation>
    <scope>NUCLEOTIDE SEQUENCE [LARGE SCALE GENOMIC DNA]</scope>
    <source>
        <strain evidence="7 8">SH6-1</strain>
    </source>
</reference>
<evidence type="ECO:0000259" key="6">
    <source>
        <dbReference type="Pfam" id="PF01794"/>
    </source>
</evidence>
<keyword evidence="2 5" id="KW-0812">Transmembrane</keyword>